<feature type="region of interest" description="Disordered" evidence="1">
    <location>
        <begin position="560"/>
        <end position="597"/>
    </location>
</feature>
<comment type="caution">
    <text evidence="3">The sequence shown here is derived from an EMBL/GenBank/DDBJ whole genome shotgun (WGS) entry which is preliminary data.</text>
</comment>
<dbReference type="InterPro" id="IPR036047">
    <property type="entry name" value="F-box-like_dom_sf"/>
</dbReference>
<evidence type="ECO:0000256" key="1">
    <source>
        <dbReference type="SAM" id="MobiDB-lite"/>
    </source>
</evidence>
<dbReference type="SUPFAM" id="SSF81383">
    <property type="entry name" value="F-box domain"/>
    <property type="match status" value="1"/>
</dbReference>
<accession>A0A8H6IZE8</accession>
<keyword evidence="4" id="KW-1185">Reference proteome</keyword>
<dbReference type="OrthoDB" id="1918685at2759"/>
<feature type="compositionally biased region" description="Acidic residues" evidence="1">
    <location>
        <begin position="575"/>
        <end position="594"/>
    </location>
</feature>
<dbReference type="Pfam" id="PF00646">
    <property type="entry name" value="F-box"/>
    <property type="match status" value="1"/>
</dbReference>
<organism evidence="3 4">
    <name type="scientific">Colletotrichum musicola</name>
    <dbReference type="NCBI Taxonomy" id="2175873"/>
    <lineage>
        <taxon>Eukaryota</taxon>
        <taxon>Fungi</taxon>
        <taxon>Dikarya</taxon>
        <taxon>Ascomycota</taxon>
        <taxon>Pezizomycotina</taxon>
        <taxon>Sordariomycetes</taxon>
        <taxon>Hypocreomycetidae</taxon>
        <taxon>Glomerellales</taxon>
        <taxon>Glomerellaceae</taxon>
        <taxon>Colletotrichum</taxon>
        <taxon>Colletotrichum orchidearum species complex</taxon>
    </lineage>
</organism>
<protein>
    <submittedName>
        <fullName evidence="3">F-box domain-containing protein</fullName>
    </submittedName>
</protein>
<evidence type="ECO:0000259" key="2">
    <source>
        <dbReference type="Pfam" id="PF00646"/>
    </source>
</evidence>
<dbReference type="InterPro" id="IPR001810">
    <property type="entry name" value="F-box_dom"/>
</dbReference>
<feature type="compositionally biased region" description="Low complexity" evidence="1">
    <location>
        <begin position="560"/>
        <end position="574"/>
    </location>
</feature>
<dbReference type="EMBL" id="WIGM01001214">
    <property type="protein sequence ID" value="KAF6803211.1"/>
    <property type="molecule type" value="Genomic_DNA"/>
</dbReference>
<sequence>MDGNAFNPAFSQLLSMQYLSLPASHPDNQIKRFNGLRRENLKNLVKNLDQGDLLFLRNLCRRSFPDFPLDVRTVISRHLRLQDVLNCARVSRAWRVASTHDEAIKDLLRYHFPGMTAPVPRNNAIWDFFRTKAVASIVRVEGKYVSRLPVSMFDLDCSPFALHPAGFDERLRNGPQDFRYDEFRRRESGKRTRYVYNDGRFAWHIDEYRVFIDDLRAKPMTRTLVSLPNTLVLGGQNTFDICLLTENLLAFLDCHGKRRLLKMPDQTAEGYIGDGNFFFAGVIFHPTDSSVLYVAVFDASPSASPGPDAKIGTSVHKYESRNYTRSFYHTTPVPAGVGCSTFTPRYRRVNYANYNLFLLSPPEDFTDFFVSQVNFNVLTETFSHGTHMLNTGMRRPIWALGETEGNSTEGRFRGHVWNDQLYYLQVPSFRPKDSSRSFRFDWRHSRVTTHCIADKDQTIAADWRDVASNYAAVNVNTAIDHIADDHFVIVVRNSSYVVYNYDHRELVGDAWKGRPEDATCDIFYDGNTTCPIGGCITGPSGQMSRGTVPVALPFLKPGTTTTTTTTVTSNSDQQQNDDDDDDDDGDDNDDDDDNDNIHLDVFVNRSPYLHRVLDDNLLQRGTSMGHLLNLPDTLLAALDRRDVGVSRDPLRRAQD</sequence>
<feature type="domain" description="F-box" evidence="2">
    <location>
        <begin position="65"/>
        <end position="98"/>
    </location>
</feature>
<evidence type="ECO:0000313" key="3">
    <source>
        <dbReference type="EMBL" id="KAF6803211.1"/>
    </source>
</evidence>
<dbReference type="Proteomes" id="UP000639643">
    <property type="component" value="Unassembled WGS sequence"/>
</dbReference>
<proteinExistence type="predicted"/>
<evidence type="ECO:0000313" key="4">
    <source>
        <dbReference type="Proteomes" id="UP000639643"/>
    </source>
</evidence>
<name>A0A8H6IZE8_9PEZI</name>
<gene>
    <name evidence="3" type="ORF">CMUS01_15155</name>
</gene>
<feature type="non-terminal residue" evidence="3">
    <location>
        <position position="655"/>
    </location>
</feature>
<reference evidence="3" key="1">
    <citation type="journal article" date="2020" name="Phytopathology">
        <title>Genome Sequence Resources of Colletotrichum truncatum, C. plurivorum, C. musicola, and C. sojae: Four Species Pathogenic to Soybean (Glycine max).</title>
        <authorList>
            <person name="Rogerio F."/>
            <person name="Boufleur T.R."/>
            <person name="Ciampi-Guillardi M."/>
            <person name="Sukno S.A."/>
            <person name="Thon M.R."/>
            <person name="Massola Junior N.S."/>
            <person name="Baroncelli R."/>
        </authorList>
    </citation>
    <scope>NUCLEOTIDE SEQUENCE</scope>
    <source>
        <strain evidence="3">LFN0074</strain>
    </source>
</reference>
<dbReference type="AlphaFoldDB" id="A0A8H6IZE8"/>